<name>A0A3P7WIH3_9TREM</name>
<dbReference type="EMBL" id="UZAI01000537">
    <property type="protein sequence ID" value="VDO54099.1"/>
    <property type="molecule type" value="Genomic_DNA"/>
</dbReference>
<sequence length="39" mass="4771">MEFLFCSCDSLKSGFHFFLYHISRRHNVIIIVTIRQRVR</sequence>
<evidence type="ECO:0000313" key="1">
    <source>
        <dbReference type="EMBL" id="VDO54099.1"/>
    </source>
</evidence>
<proteinExistence type="predicted"/>
<gene>
    <name evidence="1" type="ORF">SMRZ_LOCUS2162</name>
</gene>
<dbReference type="AlphaFoldDB" id="A0A3P7WIH3"/>
<evidence type="ECO:0000313" key="2">
    <source>
        <dbReference type="Proteomes" id="UP000277204"/>
    </source>
</evidence>
<reference evidence="1 2" key="1">
    <citation type="submission" date="2018-11" db="EMBL/GenBank/DDBJ databases">
        <authorList>
            <consortium name="Pathogen Informatics"/>
        </authorList>
    </citation>
    <scope>NUCLEOTIDE SEQUENCE [LARGE SCALE GENOMIC DNA]</scope>
    <source>
        <strain evidence="1 2">Zambia</strain>
    </source>
</reference>
<accession>A0A3P7WIH3</accession>
<protein>
    <submittedName>
        <fullName evidence="1">Uncharacterized protein</fullName>
    </submittedName>
</protein>
<keyword evidence="2" id="KW-1185">Reference proteome</keyword>
<dbReference type="Proteomes" id="UP000277204">
    <property type="component" value="Unassembled WGS sequence"/>
</dbReference>
<organism evidence="1 2">
    <name type="scientific">Schistosoma margrebowiei</name>
    <dbReference type="NCBI Taxonomy" id="48269"/>
    <lineage>
        <taxon>Eukaryota</taxon>
        <taxon>Metazoa</taxon>
        <taxon>Spiralia</taxon>
        <taxon>Lophotrochozoa</taxon>
        <taxon>Platyhelminthes</taxon>
        <taxon>Trematoda</taxon>
        <taxon>Digenea</taxon>
        <taxon>Strigeidida</taxon>
        <taxon>Schistosomatoidea</taxon>
        <taxon>Schistosomatidae</taxon>
        <taxon>Schistosoma</taxon>
    </lineage>
</organism>